<keyword evidence="7 13" id="KW-1133">Transmembrane helix</keyword>
<dbReference type="PANTHER" id="PTHR21248:SF22">
    <property type="entry name" value="PHOSPHOLIPASE D"/>
    <property type="match status" value="1"/>
</dbReference>
<keyword evidence="8" id="KW-0443">Lipid metabolism</keyword>
<keyword evidence="3" id="KW-0444">Lipid biosynthesis</keyword>
<dbReference type="Pfam" id="PF13091">
    <property type="entry name" value="PLDc_2"/>
    <property type="match status" value="2"/>
</dbReference>
<feature type="domain" description="PLD phosphodiesterase" evidence="14">
    <location>
        <begin position="249"/>
        <end position="276"/>
    </location>
</feature>
<evidence type="ECO:0000256" key="10">
    <source>
        <dbReference type="ARBA" id="ARBA00023209"/>
    </source>
</evidence>
<dbReference type="InterPro" id="IPR027379">
    <property type="entry name" value="CLS_N"/>
</dbReference>
<dbReference type="InterPro" id="IPR001736">
    <property type="entry name" value="PLipase_D/transphosphatidylase"/>
</dbReference>
<dbReference type="EC" id="2.7.8.-" evidence="12"/>
<gene>
    <name evidence="15" type="primary">cls</name>
    <name evidence="15" type="ORF">KQI75_04455</name>
</gene>
<keyword evidence="9 13" id="KW-0472">Membrane</keyword>
<keyword evidence="10" id="KW-0594">Phospholipid biosynthesis</keyword>
<keyword evidence="6" id="KW-0677">Repeat</keyword>
<evidence type="ECO:0000256" key="11">
    <source>
        <dbReference type="ARBA" id="ARBA00023264"/>
    </source>
</evidence>
<evidence type="ECO:0000256" key="8">
    <source>
        <dbReference type="ARBA" id="ARBA00023098"/>
    </source>
</evidence>
<dbReference type="PROSITE" id="PS50035">
    <property type="entry name" value="PLD"/>
    <property type="match status" value="2"/>
</dbReference>
<proteinExistence type="predicted"/>
<feature type="transmembrane region" description="Helical" evidence="13">
    <location>
        <begin position="75"/>
        <end position="93"/>
    </location>
</feature>
<evidence type="ECO:0000256" key="5">
    <source>
        <dbReference type="ARBA" id="ARBA00022692"/>
    </source>
</evidence>
<name>A0ABS6ERN5_9FIRM</name>
<comment type="caution">
    <text evidence="15">The sequence shown here is derived from an EMBL/GenBank/DDBJ whole genome shotgun (WGS) entry which is preliminary data.</text>
</comment>
<evidence type="ECO:0000313" key="16">
    <source>
        <dbReference type="Proteomes" id="UP000783588"/>
    </source>
</evidence>
<evidence type="ECO:0000256" key="12">
    <source>
        <dbReference type="NCBIfam" id="TIGR04265"/>
    </source>
</evidence>
<dbReference type="EMBL" id="JAHLQI010000002">
    <property type="protein sequence ID" value="MBU5489877.1"/>
    <property type="molecule type" value="Genomic_DNA"/>
</dbReference>
<reference evidence="15 16" key="1">
    <citation type="submission" date="2021-06" db="EMBL/GenBank/DDBJ databases">
        <authorList>
            <person name="Sun Q."/>
            <person name="Li D."/>
        </authorList>
    </citation>
    <scope>NUCLEOTIDE SEQUENCE [LARGE SCALE GENOMIC DNA]</scope>
    <source>
        <strain evidence="15 16">MSJd-7</strain>
    </source>
</reference>
<dbReference type="NCBIfam" id="TIGR04265">
    <property type="entry name" value="bac_cardiolipin"/>
    <property type="match status" value="1"/>
</dbReference>
<evidence type="ECO:0000256" key="4">
    <source>
        <dbReference type="ARBA" id="ARBA00022679"/>
    </source>
</evidence>
<keyword evidence="4" id="KW-0808">Transferase</keyword>
<keyword evidence="2" id="KW-1003">Cell membrane</keyword>
<keyword evidence="5 13" id="KW-0812">Transmembrane</keyword>
<dbReference type="Proteomes" id="UP000783588">
    <property type="component" value="Unassembled WGS sequence"/>
</dbReference>
<evidence type="ECO:0000313" key="15">
    <source>
        <dbReference type="EMBL" id="MBU5489877.1"/>
    </source>
</evidence>
<sequence>MKTGRKVKKSVFRFLFSRLTITAVLLCLQFYAIIYALLFLRGRWVIAYQCLKIVSPIVLIWLVRKSDNPSYKIPWIIIILFFAPFGALFYLFMGNTPLNRARLVRVKPIRTDVIEQFRVSDTRTLCKTIPQHRRTCEYLYDIVEMPAWKNTAAEYFPLGDYLYDSMLMDLKKAKRFIFIEFFIIERGIMWDSILEVLRQKAAEGVEILLMYDDVGCISTLPHHYDKKLRAMGMQVVRFNRLFPLISTYLNYRDHRKICVIDGNIGYTGGINLADEYINEVDRFGHWKDTGVKLSGSGVANLTAMFLQLWDFSVKQETKNLSDYQPTKIFPSDGFVQPFADSPLDNENVSENVFLDIINSATRSVYITTPYLSLDNEMTTALCYAAKSGIDVRILTPGIPDKKLVYAVTRSFYPQLVEAGVKIYEYTPGFLHEKMIVADHDIAVVGTINMDFRSFYLQFECGCLFYKSSVVDKIRDDILDTIKKSREIDSHWIRSYPWIKSIWGSLVSLFAPLL</sequence>
<dbReference type="SMART" id="SM00155">
    <property type="entry name" value="PLDc"/>
    <property type="match status" value="2"/>
</dbReference>
<dbReference type="InterPro" id="IPR022924">
    <property type="entry name" value="Cardiolipin_synthase"/>
</dbReference>
<feature type="domain" description="PLD phosphodiesterase" evidence="14">
    <location>
        <begin position="426"/>
        <end position="453"/>
    </location>
</feature>
<evidence type="ECO:0000256" key="13">
    <source>
        <dbReference type="SAM" id="Phobius"/>
    </source>
</evidence>
<organism evidence="15 16">
    <name type="scientific">Butyricicoccus intestinisimiae</name>
    <dbReference type="NCBI Taxonomy" id="2841509"/>
    <lineage>
        <taxon>Bacteria</taxon>
        <taxon>Bacillati</taxon>
        <taxon>Bacillota</taxon>
        <taxon>Clostridia</taxon>
        <taxon>Eubacteriales</taxon>
        <taxon>Butyricicoccaceae</taxon>
        <taxon>Butyricicoccus</taxon>
    </lineage>
</organism>
<evidence type="ECO:0000256" key="7">
    <source>
        <dbReference type="ARBA" id="ARBA00022989"/>
    </source>
</evidence>
<protein>
    <recommendedName>
        <fullName evidence="12">Cardiolipin synthase</fullName>
        <ecNumber evidence="12">2.7.8.-</ecNumber>
    </recommendedName>
</protein>
<evidence type="ECO:0000256" key="6">
    <source>
        <dbReference type="ARBA" id="ARBA00022737"/>
    </source>
</evidence>
<keyword evidence="11" id="KW-1208">Phospholipid metabolism</keyword>
<evidence type="ECO:0000256" key="1">
    <source>
        <dbReference type="ARBA" id="ARBA00004651"/>
    </source>
</evidence>
<evidence type="ECO:0000256" key="9">
    <source>
        <dbReference type="ARBA" id="ARBA00023136"/>
    </source>
</evidence>
<dbReference type="CDD" id="cd09160">
    <property type="entry name" value="PLDc_SMU_988_like_2"/>
    <property type="match status" value="1"/>
</dbReference>
<evidence type="ECO:0000259" key="14">
    <source>
        <dbReference type="PROSITE" id="PS50035"/>
    </source>
</evidence>
<dbReference type="InterPro" id="IPR025202">
    <property type="entry name" value="PLD-like_dom"/>
</dbReference>
<evidence type="ECO:0000256" key="2">
    <source>
        <dbReference type="ARBA" id="ARBA00022475"/>
    </source>
</evidence>
<evidence type="ECO:0000256" key="3">
    <source>
        <dbReference type="ARBA" id="ARBA00022516"/>
    </source>
</evidence>
<dbReference type="Pfam" id="PF13396">
    <property type="entry name" value="PLDc_N"/>
    <property type="match status" value="1"/>
</dbReference>
<feature type="transmembrane region" description="Helical" evidence="13">
    <location>
        <begin position="21"/>
        <end position="40"/>
    </location>
</feature>
<dbReference type="PANTHER" id="PTHR21248">
    <property type="entry name" value="CARDIOLIPIN SYNTHASE"/>
    <property type="match status" value="1"/>
</dbReference>
<comment type="subcellular location">
    <subcellularLocation>
        <location evidence="1">Cell membrane</location>
        <topology evidence="1">Multi-pass membrane protein</topology>
    </subcellularLocation>
</comment>
<accession>A0ABS6ERN5</accession>
<keyword evidence="16" id="KW-1185">Reference proteome</keyword>
<dbReference type="CDD" id="cd09154">
    <property type="entry name" value="PLDc_SMU_988_like_1"/>
    <property type="match status" value="1"/>
</dbReference>
<feature type="transmembrane region" description="Helical" evidence="13">
    <location>
        <begin position="46"/>
        <end position="63"/>
    </location>
</feature>